<reference evidence="1" key="1">
    <citation type="submission" date="2020-09" db="EMBL/GenBank/DDBJ databases">
        <title>Genome-Enabled Discovery of Anthraquinone Biosynthesis in Senna tora.</title>
        <authorList>
            <person name="Kang S.-H."/>
            <person name="Pandey R.P."/>
            <person name="Lee C.-M."/>
            <person name="Sim J.-S."/>
            <person name="Jeong J.-T."/>
            <person name="Choi B.-S."/>
            <person name="Jung M."/>
            <person name="Ginzburg D."/>
            <person name="Zhao K."/>
            <person name="Won S.Y."/>
            <person name="Oh T.-J."/>
            <person name="Yu Y."/>
            <person name="Kim N.-H."/>
            <person name="Lee O.R."/>
            <person name="Lee T.-H."/>
            <person name="Bashyal P."/>
            <person name="Kim T.-S."/>
            <person name="Lee W.-H."/>
            <person name="Kawkins C."/>
            <person name="Kim C.-K."/>
            <person name="Kim J.S."/>
            <person name="Ahn B.O."/>
            <person name="Rhee S.Y."/>
            <person name="Sohng J.K."/>
        </authorList>
    </citation>
    <scope>NUCLEOTIDE SEQUENCE</scope>
    <source>
        <tissue evidence="1">Leaf</tissue>
    </source>
</reference>
<evidence type="ECO:0000313" key="2">
    <source>
        <dbReference type="Proteomes" id="UP000634136"/>
    </source>
</evidence>
<evidence type="ECO:0000313" key="1">
    <source>
        <dbReference type="EMBL" id="KAF7844429.1"/>
    </source>
</evidence>
<comment type="caution">
    <text evidence="1">The sequence shown here is derived from an EMBL/GenBank/DDBJ whole genome shotgun (WGS) entry which is preliminary data.</text>
</comment>
<dbReference type="Proteomes" id="UP000634136">
    <property type="component" value="Unassembled WGS sequence"/>
</dbReference>
<dbReference type="AlphaFoldDB" id="A0A834XHG8"/>
<name>A0A834XHG8_9FABA</name>
<protein>
    <submittedName>
        <fullName evidence="1">ATPase 11, plasma membrane-type</fullName>
    </submittedName>
</protein>
<dbReference type="OrthoDB" id="1436516at2759"/>
<sequence>MLFCIQVYDNIFIFKLAAIKGRAGDQLAKGKESGRRLGIGTNMYPSSTLLGQDKDESIAALVSKVEDLPLCSVAIGACAARGSAAME</sequence>
<proteinExistence type="predicted"/>
<gene>
    <name evidence="1" type="ORF">G2W53_001334</name>
</gene>
<accession>A0A834XHG8</accession>
<dbReference type="EMBL" id="JAAIUW010000001">
    <property type="protein sequence ID" value="KAF7844429.1"/>
    <property type="molecule type" value="Genomic_DNA"/>
</dbReference>
<keyword evidence="2" id="KW-1185">Reference proteome</keyword>
<organism evidence="1 2">
    <name type="scientific">Senna tora</name>
    <dbReference type="NCBI Taxonomy" id="362788"/>
    <lineage>
        <taxon>Eukaryota</taxon>
        <taxon>Viridiplantae</taxon>
        <taxon>Streptophyta</taxon>
        <taxon>Embryophyta</taxon>
        <taxon>Tracheophyta</taxon>
        <taxon>Spermatophyta</taxon>
        <taxon>Magnoliopsida</taxon>
        <taxon>eudicotyledons</taxon>
        <taxon>Gunneridae</taxon>
        <taxon>Pentapetalae</taxon>
        <taxon>rosids</taxon>
        <taxon>fabids</taxon>
        <taxon>Fabales</taxon>
        <taxon>Fabaceae</taxon>
        <taxon>Caesalpinioideae</taxon>
        <taxon>Cassia clade</taxon>
        <taxon>Senna</taxon>
    </lineage>
</organism>